<proteinExistence type="predicted"/>
<sequence length="111" mass="11835">MDPFTKTGIEPVLDSDLDETFFGTFDWLRNEGFVRFQHNMLGDWWVEDVQITAKAMDAIDHALPTDQGKVGKQLKSIAAGAGTPAGQAAISETVGLVVRIAARAFLGGGGA</sequence>
<dbReference type="OrthoDB" id="9790913at2"/>
<dbReference type="KEGG" id="yti:FNA67_09735"/>
<evidence type="ECO:0000313" key="1">
    <source>
        <dbReference type="EMBL" id="QEE20434.1"/>
    </source>
</evidence>
<keyword evidence="2" id="KW-1185">Reference proteome</keyword>
<dbReference type="RefSeq" id="WP_147655906.1">
    <property type="nucleotide sequence ID" value="NZ_BMFM01000001.1"/>
</dbReference>
<evidence type="ECO:0000313" key="2">
    <source>
        <dbReference type="Proteomes" id="UP000321062"/>
    </source>
</evidence>
<reference evidence="1 2" key="1">
    <citation type="journal article" date="2015" name="Int. J. Syst. Evol. Microbiol.">
        <title>Youhaiella tibetensis gen. nov., sp. nov., isolated from subsurface sediment.</title>
        <authorList>
            <person name="Wang Y.X."/>
            <person name="Huang F.Q."/>
            <person name="Nogi Y."/>
            <person name="Pang S.J."/>
            <person name="Wang P.K."/>
            <person name="Lv J."/>
        </authorList>
    </citation>
    <scope>NUCLEOTIDE SEQUENCE [LARGE SCALE GENOMIC DNA]</scope>
    <source>
        <strain evidence="2">fig4</strain>
    </source>
</reference>
<gene>
    <name evidence="1" type="ORF">FNA67_09735</name>
</gene>
<dbReference type="Proteomes" id="UP000321062">
    <property type="component" value="Chromosome"/>
</dbReference>
<dbReference type="EMBL" id="CP041690">
    <property type="protein sequence ID" value="QEE20434.1"/>
    <property type="molecule type" value="Genomic_DNA"/>
</dbReference>
<dbReference type="AlphaFoldDB" id="A0A5B9DNN8"/>
<organism evidence="1 2">
    <name type="scientific">Paradevosia tibetensis</name>
    <dbReference type="NCBI Taxonomy" id="1447062"/>
    <lineage>
        <taxon>Bacteria</taxon>
        <taxon>Pseudomonadati</taxon>
        <taxon>Pseudomonadota</taxon>
        <taxon>Alphaproteobacteria</taxon>
        <taxon>Hyphomicrobiales</taxon>
        <taxon>Devosiaceae</taxon>
        <taxon>Paradevosia</taxon>
    </lineage>
</organism>
<name>A0A5B9DNN8_9HYPH</name>
<accession>A0A5B9DNN8</accession>
<protein>
    <submittedName>
        <fullName evidence="1">Uncharacterized protein</fullName>
    </submittedName>
</protein>